<feature type="DNA-binding region" description="OmpR/PhoB-type" evidence="2">
    <location>
        <begin position="111"/>
        <end position="215"/>
    </location>
</feature>
<keyword evidence="1 2" id="KW-0238">DNA-binding</keyword>
<dbReference type="InterPro" id="IPR000253">
    <property type="entry name" value="FHA_dom"/>
</dbReference>
<dbReference type="PANTHER" id="PTHR23308">
    <property type="entry name" value="NUCLEAR INHIBITOR OF PROTEIN PHOSPHATASE-1"/>
    <property type="match status" value="1"/>
</dbReference>
<dbReference type="SMART" id="SM00240">
    <property type="entry name" value="FHA"/>
    <property type="match status" value="1"/>
</dbReference>
<dbReference type="InterPro" id="IPR001867">
    <property type="entry name" value="OmpR/PhoB-type_DNA-bd"/>
</dbReference>
<dbReference type="InterPro" id="IPR016032">
    <property type="entry name" value="Sig_transdc_resp-reg_C-effctor"/>
</dbReference>
<evidence type="ECO:0000259" key="4">
    <source>
        <dbReference type="PROSITE" id="PS51755"/>
    </source>
</evidence>
<dbReference type="CDD" id="cd00060">
    <property type="entry name" value="FHA"/>
    <property type="match status" value="1"/>
</dbReference>
<dbReference type="GO" id="GO:0000160">
    <property type="term" value="P:phosphorelay signal transduction system"/>
    <property type="evidence" value="ECO:0007669"/>
    <property type="project" value="InterPro"/>
</dbReference>
<feature type="domain" description="FHA" evidence="3">
    <location>
        <begin position="28"/>
        <end position="78"/>
    </location>
</feature>
<comment type="caution">
    <text evidence="5">The sequence shown here is derived from an EMBL/GenBank/DDBJ whole genome shotgun (WGS) entry which is preliminary data.</text>
</comment>
<dbReference type="Pfam" id="PF00486">
    <property type="entry name" value="Trans_reg_C"/>
    <property type="match status" value="1"/>
</dbReference>
<sequence>MSENVTPKLVATRGKFARQSWVIERTPLVIGREADCDIILNEPKISRQHVRLTQTAEGRFQVEDLESTNGTWVNGVPLKGVRLLEDGDELDLARMVTMVFVASEITEPLTPEEIQESQRLRLDRNSRRVFIGDREIVPPLSVPQYRLLELLFDANGGICTREDVISAVWPNDSSEGISEQAIDALVRRLRDRISEYAPDHQYIVTVRGHGFRLEQG</sequence>
<dbReference type="SMART" id="SM00862">
    <property type="entry name" value="Trans_reg_C"/>
    <property type="match status" value="1"/>
</dbReference>
<dbReference type="GO" id="GO:0003677">
    <property type="term" value="F:DNA binding"/>
    <property type="evidence" value="ECO:0007669"/>
    <property type="project" value="UniProtKB-UniRule"/>
</dbReference>
<dbReference type="SUPFAM" id="SSF46894">
    <property type="entry name" value="C-terminal effector domain of the bipartite response regulators"/>
    <property type="match status" value="1"/>
</dbReference>
<gene>
    <name evidence="5" type="ORF">CUN51_08130</name>
</gene>
<name>A0A2M8NYJ2_9CHLR</name>
<dbReference type="CDD" id="cd00383">
    <property type="entry name" value="trans_reg_C"/>
    <property type="match status" value="1"/>
</dbReference>
<dbReference type="InterPro" id="IPR050923">
    <property type="entry name" value="Cell_Proc_Reg/RNA_Proc"/>
</dbReference>
<dbReference type="SUPFAM" id="SSF49879">
    <property type="entry name" value="SMAD/FHA domain"/>
    <property type="match status" value="1"/>
</dbReference>
<dbReference type="Gene3D" id="1.10.10.10">
    <property type="entry name" value="Winged helix-like DNA-binding domain superfamily/Winged helix DNA-binding domain"/>
    <property type="match status" value="1"/>
</dbReference>
<evidence type="ECO:0008006" key="7">
    <source>
        <dbReference type="Google" id="ProtNLM"/>
    </source>
</evidence>
<dbReference type="InterPro" id="IPR008984">
    <property type="entry name" value="SMAD_FHA_dom_sf"/>
</dbReference>
<dbReference type="AlphaFoldDB" id="A0A2M8NYJ2"/>
<proteinExistence type="predicted"/>
<organism evidence="5 6">
    <name type="scientific">Candidatus Thermofonsia Clade 1 bacterium</name>
    <dbReference type="NCBI Taxonomy" id="2364210"/>
    <lineage>
        <taxon>Bacteria</taxon>
        <taxon>Bacillati</taxon>
        <taxon>Chloroflexota</taxon>
        <taxon>Candidatus Thermofontia</taxon>
        <taxon>Candidatus Thermofonsia Clade 1</taxon>
    </lineage>
</organism>
<dbReference type="EMBL" id="PGTK01000011">
    <property type="protein sequence ID" value="PJF30366.1"/>
    <property type="molecule type" value="Genomic_DNA"/>
</dbReference>
<dbReference type="Proteomes" id="UP000228921">
    <property type="component" value="Unassembled WGS sequence"/>
</dbReference>
<reference evidence="5 6" key="1">
    <citation type="submission" date="2017-11" db="EMBL/GenBank/DDBJ databases">
        <title>Evolution of Phototrophy in the Chloroflexi Phylum Driven by Horizontal Gene Transfer.</title>
        <authorList>
            <person name="Ward L.M."/>
            <person name="Hemp J."/>
            <person name="Shih P.M."/>
            <person name="Mcglynn S.E."/>
            <person name="Fischer W."/>
        </authorList>
    </citation>
    <scope>NUCLEOTIDE SEQUENCE [LARGE SCALE GENOMIC DNA]</scope>
    <source>
        <strain evidence="5">CP2_2F</strain>
    </source>
</reference>
<evidence type="ECO:0000313" key="5">
    <source>
        <dbReference type="EMBL" id="PJF30366.1"/>
    </source>
</evidence>
<evidence type="ECO:0000259" key="3">
    <source>
        <dbReference type="PROSITE" id="PS50006"/>
    </source>
</evidence>
<accession>A0A2M8NYJ2</accession>
<dbReference type="GO" id="GO:0006355">
    <property type="term" value="P:regulation of DNA-templated transcription"/>
    <property type="evidence" value="ECO:0007669"/>
    <property type="project" value="InterPro"/>
</dbReference>
<dbReference type="PROSITE" id="PS51755">
    <property type="entry name" value="OMPR_PHOB"/>
    <property type="match status" value="1"/>
</dbReference>
<evidence type="ECO:0000313" key="6">
    <source>
        <dbReference type="Proteomes" id="UP000228921"/>
    </source>
</evidence>
<dbReference type="Gene3D" id="2.60.200.20">
    <property type="match status" value="1"/>
</dbReference>
<dbReference type="PROSITE" id="PS50006">
    <property type="entry name" value="FHA_DOMAIN"/>
    <property type="match status" value="1"/>
</dbReference>
<feature type="domain" description="OmpR/PhoB-type" evidence="4">
    <location>
        <begin position="111"/>
        <end position="215"/>
    </location>
</feature>
<dbReference type="InterPro" id="IPR036388">
    <property type="entry name" value="WH-like_DNA-bd_sf"/>
</dbReference>
<protein>
    <recommendedName>
        <fullName evidence="7">Transcriptional regulator</fullName>
    </recommendedName>
</protein>
<evidence type="ECO:0000256" key="1">
    <source>
        <dbReference type="ARBA" id="ARBA00023125"/>
    </source>
</evidence>
<dbReference type="Pfam" id="PF00498">
    <property type="entry name" value="FHA"/>
    <property type="match status" value="1"/>
</dbReference>
<evidence type="ECO:0000256" key="2">
    <source>
        <dbReference type="PROSITE-ProRule" id="PRU01091"/>
    </source>
</evidence>